<reference evidence="2" key="1">
    <citation type="submission" date="2017-09" db="EMBL/GenBank/DDBJ databases">
        <authorList>
            <person name="Varghese N."/>
            <person name="Submissions S."/>
        </authorList>
    </citation>
    <scope>NUCLEOTIDE SEQUENCE [LARGE SCALE GENOMIC DNA]</scope>
    <source>
        <strain evidence="2">CGMCC 1.12461</strain>
    </source>
</reference>
<dbReference type="RefSeq" id="WP_212682428.1">
    <property type="nucleotide sequence ID" value="NZ_OBEB01000007.1"/>
</dbReference>
<organism evidence="1 2">
    <name type="scientific">Arsukibacterium tuosuense</name>
    <dbReference type="NCBI Taxonomy" id="1323745"/>
    <lineage>
        <taxon>Bacteria</taxon>
        <taxon>Pseudomonadati</taxon>
        <taxon>Pseudomonadota</taxon>
        <taxon>Gammaproteobacteria</taxon>
        <taxon>Chromatiales</taxon>
        <taxon>Chromatiaceae</taxon>
        <taxon>Arsukibacterium</taxon>
    </lineage>
</organism>
<evidence type="ECO:0000313" key="1">
    <source>
        <dbReference type="EMBL" id="SNY57257.1"/>
    </source>
</evidence>
<sequence>MSDNPSDNRLFLLYDSSFDDMDAEGCPGFGFVLLFNEADISQFTAGENPACPAVSMLFTDHADGSISGDLLGWAHLDAEIFQHYPLGQFLTLMEQAAQVAVNAFRQVGQVPDKLVALNLPDDDLIQFDVQFNDLQLEDKQSELMLAQQLMVGRPYLDS</sequence>
<keyword evidence="2" id="KW-1185">Reference proteome</keyword>
<dbReference type="Proteomes" id="UP000219353">
    <property type="component" value="Unassembled WGS sequence"/>
</dbReference>
<name>A0A285JBL6_9GAMM</name>
<protein>
    <submittedName>
        <fullName evidence="1">Uncharacterized protein</fullName>
    </submittedName>
</protein>
<dbReference type="AlphaFoldDB" id="A0A285JBL6"/>
<gene>
    <name evidence="1" type="ORF">SAMN06297280_3220</name>
</gene>
<accession>A0A285JBL6</accession>
<dbReference type="EMBL" id="OBEB01000007">
    <property type="protein sequence ID" value="SNY57257.1"/>
    <property type="molecule type" value="Genomic_DNA"/>
</dbReference>
<proteinExistence type="predicted"/>
<evidence type="ECO:0000313" key="2">
    <source>
        <dbReference type="Proteomes" id="UP000219353"/>
    </source>
</evidence>